<dbReference type="STRING" id="1223802.SUTH_01952"/>
<evidence type="ECO:0000313" key="2">
    <source>
        <dbReference type="EMBL" id="BAO29744.1"/>
    </source>
</evidence>
<dbReference type="OrthoDB" id="8555684at2"/>
<feature type="compositionally biased region" description="Polar residues" evidence="1">
    <location>
        <begin position="1"/>
        <end position="16"/>
    </location>
</feature>
<evidence type="ECO:0000256" key="1">
    <source>
        <dbReference type="SAM" id="MobiDB-lite"/>
    </source>
</evidence>
<name>W0SET4_9PROT</name>
<dbReference type="KEGG" id="shd:SUTH_01952"/>
<gene>
    <name evidence="2" type="ORF">SUTH_01952</name>
</gene>
<dbReference type="AlphaFoldDB" id="W0SET4"/>
<dbReference type="Pfam" id="PF14456">
    <property type="entry name" value="alpha-hel2"/>
    <property type="match status" value="1"/>
</dbReference>
<dbReference type="NCBIfam" id="TIGR03742">
    <property type="entry name" value="PRTRC_F"/>
    <property type="match status" value="1"/>
</dbReference>
<proteinExistence type="predicted"/>
<evidence type="ECO:0008006" key="4">
    <source>
        <dbReference type="Google" id="ProtNLM"/>
    </source>
</evidence>
<dbReference type="InterPro" id="IPR022283">
    <property type="entry name" value="PRTRC_protein-F"/>
</dbReference>
<evidence type="ECO:0000313" key="3">
    <source>
        <dbReference type="Proteomes" id="UP000031637"/>
    </source>
</evidence>
<accession>W0SET4</accession>
<sequence length="358" mass="39587">MRTSLATLGAPVSSNRGPRRSLSGGRFRPGPDPLSLPQFGKGLTISLNPSLDVRRWAMLALRWLEVGELPESASGLPPTLVQQALVAWINRMVGQLQHIAFEVHAAASPATLGYGSLFPDASDDDDRWYWAIQSEQVVWMGMKDRLTRIETLCPGLGETALYWLQRASGRTLYALTPQSARDLCEYIHWQGSSDQAEWLDEMRSMGMSDEDLGDAISPDWYDGHFPDWVLRAKPVLDEEALSRIQSSMPEVAPVAAVLLDIEQLMADGGQLPGLDGMEVECVYFGAYLRWDADDPMDRVFDDFIEYANCASDGYTDLFGAGAVPLDTEGFHVWLHKTGLGLQLLSSLDRLIALIAEPL</sequence>
<keyword evidence="3" id="KW-1185">Reference proteome</keyword>
<protein>
    <recommendedName>
        <fullName evidence="4">PRTRC system protein F</fullName>
    </recommendedName>
</protein>
<dbReference type="Proteomes" id="UP000031637">
    <property type="component" value="Chromosome"/>
</dbReference>
<dbReference type="HOGENOM" id="CLU_773687_0_0_4"/>
<organism evidence="2 3">
    <name type="scientific">Sulfuritalea hydrogenivorans sk43H</name>
    <dbReference type="NCBI Taxonomy" id="1223802"/>
    <lineage>
        <taxon>Bacteria</taxon>
        <taxon>Pseudomonadati</taxon>
        <taxon>Pseudomonadota</taxon>
        <taxon>Betaproteobacteria</taxon>
        <taxon>Nitrosomonadales</taxon>
        <taxon>Sterolibacteriaceae</taxon>
        <taxon>Sulfuritalea</taxon>
    </lineage>
</organism>
<dbReference type="RefSeq" id="WP_084207333.1">
    <property type="nucleotide sequence ID" value="NZ_AP012547.1"/>
</dbReference>
<reference evidence="2 3" key="1">
    <citation type="journal article" date="2014" name="Syst. Appl. Microbiol.">
        <title>Complete genomes of freshwater sulfur oxidizers Sulfuricella denitrificans skB26 and Sulfuritalea hydrogenivorans sk43H: genetic insights into the sulfur oxidation pathway of betaproteobacteria.</title>
        <authorList>
            <person name="Watanabe T."/>
            <person name="Kojima H."/>
            <person name="Fukui M."/>
        </authorList>
    </citation>
    <scope>NUCLEOTIDE SEQUENCE [LARGE SCALE GENOMIC DNA]</scope>
    <source>
        <strain evidence="2">DSM22779</strain>
    </source>
</reference>
<feature type="region of interest" description="Disordered" evidence="1">
    <location>
        <begin position="1"/>
        <end position="34"/>
    </location>
</feature>
<dbReference type="EMBL" id="AP012547">
    <property type="protein sequence ID" value="BAO29744.1"/>
    <property type="molecule type" value="Genomic_DNA"/>
</dbReference>